<dbReference type="GO" id="GO:0016787">
    <property type="term" value="F:hydrolase activity"/>
    <property type="evidence" value="ECO:0007669"/>
    <property type="project" value="UniProtKB-KW"/>
</dbReference>
<dbReference type="Gene3D" id="3.30.1240.10">
    <property type="match status" value="1"/>
</dbReference>
<dbReference type="PROSITE" id="PS01229">
    <property type="entry name" value="COF_2"/>
    <property type="match status" value="1"/>
</dbReference>
<sequence length="270" mass="29373">MQTYLIFSDVDGTLMIDHTRLTTTTKQTLHQVMSLGHHFYIASGRMLPLARQAAEQIGGPVKIIAANGATFEQNDSLVTSFLTADQLDKIYEIVLGYNCKVFFFETNRLYYTGDEEPYARDAAKANVVDMPNLHAMPLIGPEMLPNLAGHITNAIAYGLPADLALVRIALAQQTNLNIASSSPHNLELIPHGIDKATAITAIQAATGIDRDHTIVFGDNLNDLGMFKVAKHSVAMGNAADILKEAASDITLPNTQDGVAVYLQDFFNLTK</sequence>
<reference evidence="2" key="1">
    <citation type="journal article" date="2019" name="Int. J. Syst. Evol. Microbiol.">
        <title>The Global Catalogue of Microorganisms (GCM) 10K type strain sequencing project: providing services to taxonomists for standard genome sequencing and annotation.</title>
        <authorList>
            <consortium name="The Broad Institute Genomics Platform"/>
            <consortium name="The Broad Institute Genome Sequencing Center for Infectious Disease"/>
            <person name="Wu L."/>
            <person name="Ma J."/>
        </authorList>
    </citation>
    <scope>NUCLEOTIDE SEQUENCE [LARGE SCALE GENOMIC DNA]</scope>
    <source>
        <strain evidence="2">CCM 8930</strain>
    </source>
</reference>
<dbReference type="Gene3D" id="3.40.50.1000">
    <property type="entry name" value="HAD superfamily/HAD-like"/>
    <property type="match status" value="1"/>
</dbReference>
<evidence type="ECO:0000313" key="1">
    <source>
        <dbReference type="EMBL" id="MFC6200315.1"/>
    </source>
</evidence>
<dbReference type="SFLD" id="SFLDG01140">
    <property type="entry name" value="C2.B:_Phosphomannomutase_and_P"/>
    <property type="match status" value="1"/>
</dbReference>
<dbReference type="InterPro" id="IPR036412">
    <property type="entry name" value="HAD-like_sf"/>
</dbReference>
<dbReference type="NCBIfam" id="TIGR01484">
    <property type="entry name" value="HAD-SF-IIB"/>
    <property type="match status" value="1"/>
</dbReference>
<evidence type="ECO:0000313" key="2">
    <source>
        <dbReference type="Proteomes" id="UP001596171"/>
    </source>
</evidence>
<organism evidence="1 2">
    <name type="scientific">Lactiplantibacillus nangangensis</name>
    <dbReference type="NCBI Taxonomy" id="2559917"/>
    <lineage>
        <taxon>Bacteria</taxon>
        <taxon>Bacillati</taxon>
        <taxon>Bacillota</taxon>
        <taxon>Bacilli</taxon>
        <taxon>Lactobacillales</taxon>
        <taxon>Lactobacillaceae</taxon>
        <taxon>Lactiplantibacillus</taxon>
    </lineage>
</organism>
<dbReference type="Pfam" id="PF08282">
    <property type="entry name" value="Hydrolase_3"/>
    <property type="match status" value="1"/>
</dbReference>
<dbReference type="SUPFAM" id="SSF56784">
    <property type="entry name" value="HAD-like"/>
    <property type="match status" value="1"/>
</dbReference>
<dbReference type="RefSeq" id="WP_171002374.1">
    <property type="nucleotide sequence ID" value="NZ_BJDI01000017.1"/>
</dbReference>
<comment type="caution">
    <text evidence="1">The sequence shown here is derived from an EMBL/GenBank/DDBJ whole genome shotgun (WGS) entry which is preliminary data.</text>
</comment>
<dbReference type="EMBL" id="JBHSSE010000001">
    <property type="protein sequence ID" value="MFC6200315.1"/>
    <property type="molecule type" value="Genomic_DNA"/>
</dbReference>
<keyword evidence="2" id="KW-1185">Reference proteome</keyword>
<proteinExistence type="predicted"/>
<dbReference type="InterPro" id="IPR006379">
    <property type="entry name" value="HAD-SF_hydro_IIB"/>
</dbReference>
<dbReference type="NCBIfam" id="TIGR00099">
    <property type="entry name" value="Cof-subfamily"/>
    <property type="match status" value="1"/>
</dbReference>
<gene>
    <name evidence="1" type="ORF">ACFP1L_00225</name>
</gene>
<dbReference type="PANTHER" id="PTHR10000:SF23">
    <property type="entry name" value="5-AMINO-6-(5-PHOSPHO-D-RIBITYLAMINO)URACIL PHOSPHATASE YITU"/>
    <property type="match status" value="1"/>
</dbReference>
<dbReference type="SFLD" id="SFLDS00003">
    <property type="entry name" value="Haloacid_Dehalogenase"/>
    <property type="match status" value="1"/>
</dbReference>
<dbReference type="EC" id="3.1.3.-" evidence="1"/>
<dbReference type="EC" id="3.-.-.-" evidence="1"/>
<dbReference type="InterPro" id="IPR000150">
    <property type="entry name" value="Cof"/>
</dbReference>
<protein>
    <submittedName>
        <fullName evidence="1">HAD family hydrolase</fullName>
        <ecNumber evidence="1">3.-.-.-</ecNumber>
        <ecNumber evidence="1">3.1.3.-</ecNumber>
    </submittedName>
</protein>
<dbReference type="PANTHER" id="PTHR10000">
    <property type="entry name" value="PHOSPHOSERINE PHOSPHATASE"/>
    <property type="match status" value="1"/>
</dbReference>
<dbReference type="InterPro" id="IPR023214">
    <property type="entry name" value="HAD_sf"/>
</dbReference>
<dbReference type="Proteomes" id="UP001596171">
    <property type="component" value="Unassembled WGS sequence"/>
</dbReference>
<keyword evidence="1" id="KW-0378">Hydrolase</keyword>
<accession>A0ABW1SF35</accession>
<name>A0ABW1SF35_9LACO</name>